<feature type="region of interest" description="Disordered" evidence="1">
    <location>
        <begin position="52"/>
        <end position="80"/>
    </location>
</feature>
<evidence type="ECO:0000313" key="3">
    <source>
        <dbReference type="Proteomes" id="UP001630127"/>
    </source>
</evidence>
<feature type="region of interest" description="Disordered" evidence="1">
    <location>
        <begin position="129"/>
        <end position="190"/>
    </location>
</feature>
<accession>A0ABD2YTI7</accession>
<protein>
    <submittedName>
        <fullName evidence="2">Uncharacterized protein</fullName>
    </submittedName>
</protein>
<dbReference type="EMBL" id="JBJUIK010000012">
    <property type="protein sequence ID" value="KAL3510680.1"/>
    <property type="molecule type" value="Genomic_DNA"/>
</dbReference>
<keyword evidence="3" id="KW-1185">Reference proteome</keyword>
<dbReference type="Proteomes" id="UP001630127">
    <property type="component" value="Unassembled WGS sequence"/>
</dbReference>
<evidence type="ECO:0000256" key="1">
    <source>
        <dbReference type="SAM" id="MobiDB-lite"/>
    </source>
</evidence>
<feature type="compositionally biased region" description="Basic and acidic residues" evidence="1">
    <location>
        <begin position="52"/>
        <end position="65"/>
    </location>
</feature>
<dbReference type="AlphaFoldDB" id="A0ABD2YTI7"/>
<evidence type="ECO:0000313" key="2">
    <source>
        <dbReference type="EMBL" id="KAL3510680.1"/>
    </source>
</evidence>
<name>A0ABD2YTI7_9GENT</name>
<organism evidence="2 3">
    <name type="scientific">Cinchona calisaya</name>
    <dbReference type="NCBI Taxonomy" id="153742"/>
    <lineage>
        <taxon>Eukaryota</taxon>
        <taxon>Viridiplantae</taxon>
        <taxon>Streptophyta</taxon>
        <taxon>Embryophyta</taxon>
        <taxon>Tracheophyta</taxon>
        <taxon>Spermatophyta</taxon>
        <taxon>Magnoliopsida</taxon>
        <taxon>eudicotyledons</taxon>
        <taxon>Gunneridae</taxon>
        <taxon>Pentapetalae</taxon>
        <taxon>asterids</taxon>
        <taxon>lamiids</taxon>
        <taxon>Gentianales</taxon>
        <taxon>Rubiaceae</taxon>
        <taxon>Cinchonoideae</taxon>
        <taxon>Cinchoneae</taxon>
        <taxon>Cinchona</taxon>
    </lineage>
</organism>
<gene>
    <name evidence="2" type="ORF">ACH5RR_030081</name>
</gene>
<comment type="caution">
    <text evidence="2">The sequence shown here is derived from an EMBL/GenBank/DDBJ whole genome shotgun (WGS) entry which is preliminary data.</text>
</comment>
<sequence>MTGIPCVHACATLVNSDKEATYYVHPYYSVHYYKLAYKHVIMPIPFKEDWVQTGKDPTEPPEIKKRPGRPRKVRRKGIDEQRNATVGKGWELRYIVIIVDILDMKGCGERSNQTSVGNNGSTYPIQSQMETHVTQSSTSSRGKGSHSRKNKSRNENISFSNANPSSSRGRSIGNTGSESSRGRGINTSGGRECVNPSPYLGIGNWNGIEMSSGTHFMPVNRITRQISNKLQAMCLTYKGCYNWDDEIKWQCRHWSSKDLRNQFKRLVLATTIYTIWRFRNEAILKGRRVIAIGVIATVIDSVRYTIVSWGKIPRASENLELVLE</sequence>
<feature type="compositionally biased region" description="Polar residues" evidence="1">
    <location>
        <begin position="155"/>
        <end position="189"/>
    </location>
</feature>
<feature type="compositionally biased region" description="Basic residues" evidence="1">
    <location>
        <begin position="66"/>
        <end position="75"/>
    </location>
</feature>
<proteinExistence type="predicted"/>
<reference evidence="2 3" key="1">
    <citation type="submission" date="2024-11" db="EMBL/GenBank/DDBJ databases">
        <title>A near-complete genome assembly of Cinchona calisaya.</title>
        <authorList>
            <person name="Lian D.C."/>
            <person name="Zhao X.W."/>
            <person name="Wei L."/>
        </authorList>
    </citation>
    <scope>NUCLEOTIDE SEQUENCE [LARGE SCALE GENOMIC DNA]</scope>
    <source>
        <tissue evidence="2">Nenye</tissue>
    </source>
</reference>